<dbReference type="SMART" id="SM00015">
    <property type="entry name" value="IQ"/>
    <property type="match status" value="3"/>
</dbReference>
<organism evidence="1 2">
    <name type="scientific">Pocillopora damicornis</name>
    <name type="common">Cauliflower coral</name>
    <name type="synonym">Millepora damicornis</name>
    <dbReference type="NCBI Taxonomy" id="46731"/>
    <lineage>
        <taxon>Eukaryota</taxon>
        <taxon>Metazoa</taxon>
        <taxon>Cnidaria</taxon>
        <taxon>Anthozoa</taxon>
        <taxon>Hexacorallia</taxon>
        <taxon>Scleractinia</taxon>
        <taxon>Astrocoeniina</taxon>
        <taxon>Pocilloporidae</taxon>
        <taxon>Pocillopora</taxon>
    </lineage>
</organism>
<dbReference type="InterPro" id="IPR028765">
    <property type="entry name" value="IQCB1"/>
</dbReference>
<name>A0A3M6UK81_POCDA</name>
<sequence length="589" mass="68399">MESDERTQQIIERALHLAAEVAETDDSNVPVLLLQMKDILDLAPPRSSLGEVLRNHLWNYDVIQVCNLALKQDFAAIAGGWDTATQLGAILCQSCVGLKLPEMPEYEEKFLPDVVENILSLAAKLLDFVVKTRVMTEKQKHFQNFRTTLISMEWLYSFHVFLTFNVLQSKRFVQILMSEDVDTSLFSLMILENIFKTNRFLMGKLEPNVLYSILDETVFKISASEESSVARASIHLILTATDVHPPILEILLSKRYRGLKAYLSKWKARGFDNDVKRLVSLLEAGSIAQAEQMRLSRAATAIQAFYRGSRQRQRLKQAELGIILLQRKFRQRRLDKERVKEKGKRREERKLALEQKRINEFRSSMQKQLKMLESVPAREVNLFMEENQVKAASKIQAAFRGMVARKKYRERNEEVTRERAAVTIQRQFRRYQQHKADRKTPYPVVPGLTDARRAELQNMIAERRQRFPAKHRTQEEFKELHEKAFSLLANHVLSNMKIRKSEQRREALLARLNVEADQLLASPKLHEVTPDILDSFTSRSAPVIARAQQCHNEEMRGLKLPWWKKLWDEEEAEGLGERPGSQDDEQFNF</sequence>
<dbReference type="GO" id="GO:0060271">
    <property type="term" value="P:cilium assembly"/>
    <property type="evidence" value="ECO:0007669"/>
    <property type="project" value="InterPro"/>
</dbReference>
<evidence type="ECO:0000313" key="2">
    <source>
        <dbReference type="Proteomes" id="UP000275408"/>
    </source>
</evidence>
<dbReference type="PANTHER" id="PTHR15673">
    <property type="entry name" value="IQ CALMODULIN-BINDING MOTIF CONTAINING PROTEIN 1"/>
    <property type="match status" value="1"/>
</dbReference>
<dbReference type="PANTHER" id="PTHR15673:SF2">
    <property type="entry name" value="IQ CALMODULIN-BINDING MOTIF-CONTAINING PROTEIN 1"/>
    <property type="match status" value="1"/>
</dbReference>
<dbReference type="OMA" id="DDYIRLH"/>
<evidence type="ECO:0008006" key="3">
    <source>
        <dbReference type="Google" id="ProtNLM"/>
    </source>
</evidence>
<reference evidence="1 2" key="1">
    <citation type="journal article" date="2018" name="Sci. Rep.">
        <title>Comparative analysis of the Pocillopora damicornis genome highlights role of immune system in coral evolution.</title>
        <authorList>
            <person name="Cunning R."/>
            <person name="Bay R.A."/>
            <person name="Gillette P."/>
            <person name="Baker A.C."/>
            <person name="Traylor-Knowles N."/>
        </authorList>
    </citation>
    <scope>NUCLEOTIDE SEQUENCE [LARGE SCALE GENOMIC DNA]</scope>
    <source>
        <strain evidence="1">RSMAS</strain>
        <tissue evidence="1">Whole animal</tissue>
    </source>
</reference>
<keyword evidence="2" id="KW-1185">Reference proteome</keyword>
<comment type="caution">
    <text evidence="1">The sequence shown here is derived from an EMBL/GenBank/DDBJ whole genome shotgun (WGS) entry which is preliminary data.</text>
</comment>
<dbReference type="Proteomes" id="UP000275408">
    <property type="component" value="Unassembled WGS sequence"/>
</dbReference>
<evidence type="ECO:0000313" key="1">
    <source>
        <dbReference type="EMBL" id="RMX54093.1"/>
    </source>
</evidence>
<dbReference type="Pfam" id="PF00612">
    <property type="entry name" value="IQ"/>
    <property type="match status" value="3"/>
</dbReference>
<accession>A0A3M6UK81</accession>
<dbReference type="CDD" id="cd23767">
    <property type="entry name" value="IQCD"/>
    <property type="match status" value="2"/>
</dbReference>
<protein>
    <recommendedName>
        <fullName evidence="3">IQ calmodulin-binding motif-containing protein 1</fullName>
    </recommendedName>
</protein>
<dbReference type="GO" id="GO:0005929">
    <property type="term" value="C:cilium"/>
    <property type="evidence" value="ECO:0007669"/>
    <property type="project" value="TreeGrafter"/>
</dbReference>
<gene>
    <name evidence="1" type="ORF">pdam_00014822</name>
</gene>
<dbReference type="OrthoDB" id="8178106at2759"/>
<dbReference type="InterPro" id="IPR000048">
    <property type="entry name" value="IQ_motif_EF-hand-BS"/>
</dbReference>
<proteinExistence type="predicted"/>
<dbReference type="GO" id="GO:0005516">
    <property type="term" value="F:calmodulin binding"/>
    <property type="evidence" value="ECO:0007669"/>
    <property type="project" value="InterPro"/>
</dbReference>
<dbReference type="STRING" id="46731.A0A3M6UK81"/>
<dbReference type="Gene3D" id="1.20.5.190">
    <property type="match status" value="1"/>
</dbReference>
<dbReference type="AlphaFoldDB" id="A0A3M6UK81"/>
<dbReference type="PROSITE" id="PS50096">
    <property type="entry name" value="IQ"/>
    <property type="match status" value="2"/>
</dbReference>
<dbReference type="EMBL" id="RCHS01001329">
    <property type="protein sequence ID" value="RMX54093.1"/>
    <property type="molecule type" value="Genomic_DNA"/>
</dbReference>